<dbReference type="GO" id="GO:0009089">
    <property type="term" value="P:lysine biosynthetic process via diaminopimelate"/>
    <property type="evidence" value="ECO:0007669"/>
    <property type="project" value="UniProtKB-UniRule"/>
</dbReference>
<comment type="cofactor">
    <cofactor evidence="1 5 6">
        <name>pyridoxal 5'-phosphate</name>
        <dbReference type="ChEBI" id="CHEBI:597326"/>
    </cofactor>
</comment>
<accession>W9E134</accession>
<dbReference type="Gene3D" id="3.20.20.10">
    <property type="entry name" value="Alanine racemase"/>
    <property type="match status" value="1"/>
</dbReference>
<dbReference type="EMBL" id="AZAJ01000001">
    <property type="protein sequence ID" value="ETA69336.1"/>
    <property type="molecule type" value="Genomic_DNA"/>
</dbReference>
<dbReference type="CDD" id="cd06828">
    <property type="entry name" value="PLPDE_III_DapDC"/>
    <property type="match status" value="1"/>
</dbReference>
<keyword evidence="9" id="KW-1185">Reference proteome</keyword>
<feature type="binding site" evidence="5">
    <location>
        <begin position="272"/>
        <end position="275"/>
    </location>
    <ligand>
        <name>pyridoxal 5'-phosphate</name>
        <dbReference type="ChEBI" id="CHEBI:597326"/>
    </ligand>
</feature>
<dbReference type="Gene3D" id="2.40.37.10">
    <property type="entry name" value="Lyase, Ornithine Decarboxylase, Chain A, domain 1"/>
    <property type="match status" value="1"/>
</dbReference>
<comment type="function">
    <text evidence="5">Specifically catalyzes the decarboxylation of meso-diaminopimelate (meso-DAP) to L-lysine.</text>
</comment>
<feature type="binding site" evidence="5">
    <location>
        <position position="342"/>
    </location>
    <ligand>
        <name>substrate</name>
    </ligand>
</feature>
<dbReference type="PRINTS" id="PR01179">
    <property type="entry name" value="ODADCRBXLASE"/>
</dbReference>
<dbReference type="Pfam" id="PF02784">
    <property type="entry name" value="Orn_Arg_deC_N"/>
    <property type="match status" value="1"/>
</dbReference>
<dbReference type="SUPFAM" id="SSF51419">
    <property type="entry name" value="PLP-binding barrel"/>
    <property type="match status" value="1"/>
</dbReference>
<evidence type="ECO:0000313" key="9">
    <source>
        <dbReference type="Proteomes" id="UP000019483"/>
    </source>
</evidence>
<keyword evidence="3 5" id="KW-0663">Pyridoxal phosphate</keyword>
<dbReference type="InterPro" id="IPR000183">
    <property type="entry name" value="Orn/DAP/Arg_de-COase"/>
</dbReference>
<dbReference type="AlphaFoldDB" id="W9E134"/>
<dbReference type="InterPro" id="IPR022644">
    <property type="entry name" value="De-COase2_N"/>
</dbReference>
<feature type="modified residue" description="N6-(pyridoxal phosphate)lysine" evidence="5 6">
    <location>
        <position position="56"/>
    </location>
</feature>
<organism evidence="8 9">
    <name type="scientific">Methanolobus tindarius DSM 2278</name>
    <dbReference type="NCBI Taxonomy" id="1090322"/>
    <lineage>
        <taxon>Archaea</taxon>
        <taxon>Methanobacteriati</taxon>
        <taxon>Methanobacteriota</taxon>
        <taxon>Stenosarchaea group</taxon>
        <taxon>Methanomicrobia</taxon>
        <taxon>Methanosarcinales</taxon>
        <taxon>Methanosarcinaceae</taxon>
        <taxon>Methanolobus</taxon>
    </lineage>
</organism>
<dbReference type="GO" id="GO:0030170">
    <property type="term" value="F:pyridoxal phosphate binding"/>
    <property type="evidence" value="ECO:0007669"/>
    <property type="project" value="UniProtKB-UniRule"/>
</dbReference>
<protein>
    <recommendedName>
        <fullName evidence="5">Diaminopimelate decarboxylase</fullName>
        <shortName evidence="5">DAP decarboxylase</shortName>
        <shortName evidence="5">DAPDC</shortName>
        <ecNumber evidence="5">4.1.1.20</ecNumber>
    </recommendedName>
</protein>
<feature type="active site" description="Proton donor" evidence="6">
    <location>
        <position position="341"/>
    </location>
</feature>
<dbReference type="STRING" id="1090322.MettiDRAFT_2833"/>
<keyword evidence="4 5" id="KW-0456">Lyase</keyword>
<comment type="caution">
    <text evidence="5">Lacks conserved residue(s) required for the propagation of feature annotation.</text>
</comment>
<evidence type="ECO:0000256" key="4">
    <source>
        <dbReference type="ARBA" id="ARBA00023239"/>
    </source>
</evidence>
<evidence type="ECO:0000256" key="5">
    <source>
        <dbReference type="HAMAP-Rule" id="MF_02120"/>
    </source>
</evidence>
<comment type="caution">
    <text evidence="8">The sequence shown here is derived from an EMBL/GenBank/DDBJ whole genome shotgun (WGS) entry which is preliminary data.</text>
</comment>
<feature type="domain" description="Orn/DAP/Arg decarboxylase 2 N-terminal" evidence="7">
    <location>
        <begin position="32"/>
        <end position="278"/>
    </location>
</feature>
<comment type="catalytic activity">
    <reaction evidence="5">
        <text>meso-2,6-diaminopimelate + H(+) = L-lysine + CO2</text>
        <dbReference type="Rhea" id="RHEA:15101"/>
        <dbReference type="ChEBI" id="CHEBI:15378"/>
        <dbReference type="ChEBI" id="CHEBI:16526"/>
        <dbReference type="ChEBI" id="CHEBI:32551"/>
        <dbReference type="ChEBI" id="CHEBI:57791"/>
        <dbReference type="EC" id="4.1.1.20"/>
    </reaction>
</comment>
<dbReference type="SUPFAM" id="SSF50621">
    <property type="entry name" value="Alanine racemase C-terminal domain-like"/>
    <property type="match status" value="1"/>
</dbReference>
<dbReference type="FunFam" id="3.20.20.10:FF:000003">
    <property type="entry name" value="Diaminopimelate decarboxylase"/>
    <property type="match status" value="1"/>
</dbReference>
<feature type="binding site" evidence="5">
    <location>
        <position position="314"/>
    </location>
    <ligand>
        <name>substrate</name>
    </ligand>
</feature>
<comment type="subunit">
    <text evidence="5">Homodimer.</text>
</comment>
<dbReference type="GO" id="GO:0008836">
    <property type="term" value="F:diaminopimelate decarboxylase activity"/>
    <property type="evidence" value="ECO:0007669"/>
    <property type="project" value="UniProtKB-UniRule"/>
</dbReference>
<evidence type="ECO:0000256" key="3">
    <source>
        <dbReference type="ARBA" id="ARBA00022898"/>
    </source>
</evidence>
<reference evidence="8 9" key="1">
    <citation type="submission" date="2013-08" db="EMBL/GenBank/DDBJ databases">
        <authorList>
            <consortium name="DOE Joint Genome Institute"/>
            <person name="Eisen J."/>
            <person name="Huntemann M."/>
            <person name="Han J."/>
            <person name="Chen A."/>
            <person name="Kyrpides N."/>
            <person name="Mavromatis K."/>
            <person name="Markowitz V."/>
            <person name="Palaniappan K."/>
            <person name="Ivanova N."/>
            <person name="Schaumberg A."/>
            <person name="Pati A."/>
            <person name="Liolios K."/>
            <person name="Nordberg H.P."/>
            <person name="Cantor M.N."/>
            <person name="Hua S.X."/>
            <person name="Woyke T."/>
        </authorList>
    </citation>
    <scope>NUCLEOTIDE SEQUENCE [LARGE SCALE GENOMIC DNA]</scope>
    <source>
        <strain evidence="8 9">DSM 2278</strain>
    </source>
</reference>
<keyword evidence="2 5" id="KW-0210">Decarboxylase</keyword>
<dbReference type="PRINTS" id="PR01181">
    <property type="entry name" value="DAPDCRBXLASE"/>
</dbReference>
<evidence type="ECO:0000256" key="2">
    <source>
        <dbReference type="ARBA" id="ARBA00022793"/>
    </source>
</evidence>
<dbReference type="PANTHER" id="PTHR43727:SF2">
    <property type="entry name" value="GROUP IV DECARBOXYLASE"/>
    <property type="match status" value="1"/>
</dbReference>
<dbReference type="OrthoDB" id="18565at2157"/>
<evidence type="ECO:0000259" key="7">
    <source>
        <dbReference type="Pfam" id="PF02784"/>
    </source>
</evidence>
<dbReference type="HAMAP" id="MF_02120">
    <property type="entry name" value="LysA"/>
    <property type="match status" value="1"/>
</dbReference>
<sequence>MVSKQVPFTKEEITGLIEKYPTPFHVYDEKAIIENAMKLRKAFSIVNGFKEYFAVKALPNPYIMKLLKNEGFGSDCSSLPELLLSEKAGIVGENIMFSSNDTPAEEFIKARELGAIINLDDLSHIEFLEESAGLPEIVCCRYNPGPLKEGNAIIGNPEEAKYGFTREQLFTGYRMMKEKGVKRFGLHTMVASNELDPAYFIETAKILFELIAELSKELDIKFEFVNLGGGIGIPYRPEQEQVPYDVIAKGVAEAYDETIRANGLHPLKIFLECGRVITGPYGYLVSSVRHMKHIYKDYVGLDACMANLMRPALYGAYHHITVLGKEHEDHEMLYDVTGSLCENNDKFAIDRLLPEVERGDILVIHDAGAHGHAMGFNYNGKLRSAEFLLRPDGSFVQIRRAETIEDYFATLDFEGLAGFE</sequence>
<dbReference type="PANTHER" id="PTHR43727">
    <property type="entry name" value="DIAMINOPIMELATE DECARBOXYLASE"/>
    <property type="match status" value="1"/>
</dbReference>
<feature type="binding site" evidence="5">
    <location>
        <position position="310"/>
    </location>
    <ligand>
        <name>substrate</name>
    </ligand>
</feature>
<dbReference type="EC" id="4.1.1.20" evidence="5"/>
<dbReference type="InterPro" id="IPR022653">
    <property type="entry name" value="De-COase2_pyr-phos_BS"/>
</dbReference>
<dbReference type="InterPro" id="IPR002986">
    <property type="entry name" value="DAP_deCOOHase_LysA"/>
</dbReference>
<evidence type="ECO:0000256" key="6">
    <source>
        <dbReference type="PIRSR" id="PIRSR600183-50"/>
    </source>
</evidence>
<dbReference type="InterPro" id="IPR009006">
    <property type="entry name" value="Ala_racemase/Decarboxylase_C"/>
</dbReference>
<name>W9E134_METTI</name>
<comment type="pathway">
    <text evidence="5">Amino-acid biosynthesis; L-lysine biosynthesis via DAP pathway; L-lysine from DL-2,6-diaminopimelate: step 1/1.</text>
</comment>
<dbReference type="PROSITE" id="PS00878">
    <property type="entry name" value="ODR_DC_2_1"/>
    <property type="match status" value="1"/>
</dbReference>
<evidence type="ECO:0000256" key="1">
    <source>
        <dbReference type="ARBA" id="ARBA00001933"/>
    </source>
</evidence>
<dbReference type="InterPro" id="IPR029066">
    <property type="entry name" value="PLP-binding_barrel"/>
</dbReference>
<dbReference type="UniPathway" id="UPA00034">
    <property type="reaction ID" value="UER00027"/>
</dbReference>
<dbReference type="Proteomes" id="UP000019483">
    <property type="component" value="Unassembled WGS sequence"/>
</dbReference>
<feature type="binding site" evidence="5">
    <location>
        <position position="275"/>
    </location>
    <ligand>
        <name>substrate</name>
    </ligand>
</feature>
<dbReference type="RefSeq" id="WP_023846468.1">
    <property type="nucleotide sequence ID" value="NZ_AZAJ01000001.1"/>
</dbReference>
<proteinExistence type="inferred from homology"/>
<feature type="binding site" evidence="5">
    <location>
        <position position="230"/>
    </location>
    <ligand>
        <name>pyridoxal 5'-phosphate</name>
        <dbReference type="ChEBI" id="CHEBI:597326"/>
    </ligand>
</feature>
<evidence type="ECO:0000313" key="8">
    <source>
        <dbReference type="EMBL" id="ETA69336.1"/>
    </source>
</evidence>
<gene>
    <name evidence="5" type="primary">lysA</name>
    <name evidence="8" type="ORF">MettiDRAFT_2833</name>
</gene>
<comment type="similarity">
    <text evidence="5">Belongs to the Orn/Lys/Arg decarboxylase class-II family. LysA subfamily.</text>
</comment>
<keyword evidence="5" id="KW-0028">Amino-acid biosynthesis</keyword>
<keyword evidence="5" id="KW-0457">Lysine biosynthesis</keyword>